<evidence type="ECO:0000313" key="6">
    <source>
        <dbReference type="EMBL" id="SDV46571.1"/>
    </source>
</evidence>
<feature type="domain" description="Histidine kinase/HSP90-like ATPase" evidence="5">
    <location>
        <begin position="167"/>
        <end position="254"/>
    </location>
</feature>
<feature type="compositionally biased region" description="Pro residues" evidence="4">
    <location>
        <begin position="254"/>
        <end position="267"/>
    </location>
</feature>
<evidence type="ECO:0000256" key="2">
    <source>
        <dbReference type="ARBA" id="ARBA00022777"/>
    </source>
</evidence>
<feature type="region of interest" description="Disordered" evidence="4">
    <location>
        <begin position="246"/>
        <end position="267"/>
    </location>
</feature>
<evidence type="ECO:0000256" key="1">
    <source>
        <dbReference type="ARBA" id="ARBA00022679"/>
    </source>
</evidence>
<dbReference type="Proteomes" id="UP000243719">
    <property type="component" value="Unassembled WGS sequence"/>
</dbReference>
<dbReference type="SMART" id="SM00387">
    <property type="entry name" value="HATPase_c"/>
    <property type="match status" value="1"/>
</dbReference>
<dbReference type="SUPFAM" id="SSF55874">
    <property type="entry name" value="ATPase domain of HSP90 chaperone/DNA topoisomerase II/histidine kinase"/>
    <property type="match status" value="1"/>
</dbReference>
<evidence type="ECO:0000256" key="3">
    <source>
        <dbReference type="ARBA" id="ARBA00023012"/>
    </source>
</evidence>
<dbReference type="GO" id="GO:0046983">
    <property type="term" value="F:protein dimerization activity"/>
    <property type="evidence" value="ECO:0007669"/>
    <property type="project" value="InterPro"/>
</dbReference>
<dbReference type="InterPro" id="IPR050482">
    <property type="entry name" value="Sensor_HK_TwoCompSys"/>
</dbReference>
<dbReference type="EMBL" id="FNLO01000001">
    <property type="protein sequence ID" value="SDV46571.1"/>
    <property type="molecule type" value="Genomic_DNA"/>
</dbReference>
<proteinExistence type="predicted"/>
<dbReference type="Pfam" id="PF02518">
    <property type="entry name" value="HATPase_c"/>
    <property type="match status" value="1"/>
</dbReference>
<dbReference type="STRING" id="1770053.SAMN05216551_101445"/>
<evidence type="ECO:0000256" key="4">
    <source>
        <dbReference type="SAM" id="MobiDB-lite"/>
    </source>
</evidence>
<evidence type="ECO:0000313" key="7">
    <source>
        <dbReference type="Proteomes" id="UP000243719"/>
    </source>
</evidence>
<keyword evidence="1" id="KW-0808">Transferase</keyword>
<name>A0A1H2PJL7_9BURK</name>
<sequence>MRQVILDSIEVGGGMRATIGNGLSLDVTAAPPSDAAAALAGNAVPSAVDVLTVERTTREAVRAALAAELHDDLGAQLTALRFALARIETFLPADAPRACSEALHTAERTLDDACSAMRRAVDGLRTTQLDASISAAMRRWTGEFGQRTGIAIDLRLSGCLDARLDRHMALDVLRLVQEACSNAARHGRAGELTIEVSAQREQLSVRVCDDGCGFAPRAGDCAAMRHRAKALGGSLSIASGPHGTEITLNAPLHAPAPLPSPVPSRTH</sequence>
<organism evidence="6 7">
    <name type="scientific">Chitinasiproducens palmae</name>
    <dbReference type="NCBI Taxonomy" id="1770053"/>
    <lineage>
        <taxon>Bacteria</taxon>
        <taxon>Pseudomonadati</taxon>
        <taxon>Pseudomonadota</taxon>
        <taxon>Betaproteobacteria</taxon>
        <taxon>Burkholderiales</taxon>
        <taxon>Burkholderiaceae</taxon>
        <taxon>Chitinasiproducens</taxon>
    </lineage>
</organism>
<dbReference type="OrthoDB" id="9782588at2"/>
<keyword evidence="2 6" id="KW-0418">Kinase</keyword>
<evidence type="ECO:0000259" key="5">
    <source>
        <dbReference type="SMART" id="SM00387"/>
    </source>
</evidence>
<dbReference type="RefSeq" id="WP_091904097.1">
    <property type="nucleotide sequence ID" value="NZ_FNLO01000001.1"/>
</dbReference>
<reference evidence="7" key="1">
    <citation type="submission" date="2016-09" db="EMBL/GenBank/DDBJ databases">
        <authorList>
            <person name="Varghese N."/>
            <person name="Submissions S."/>
        </authorList>
    </citation>
    <scope>NUCLEOTIDE SEQUENCE [LARGE SCALE GENOMIC DNA]</scope>
    <source>
        <strain evidence="7">JS23</strain>
    </source>
</reference>
<dbReference type="InterPro" id="IPR036890">
    <property type="entry name" value="HATPase_C_sf"/>
</dbReference>
<keyword evidence="3" id="KW-0902">Two-component regulatory system</keyword>
<dbReference type="PANTHER" id="PTHR24421">
    <property type="entry name" value="NITRATE/NITRITE SENSOR PROTEIN NARX-RELATED"/>
    <property type="match status" value="1"/>
</dbReference>
<gene>
    <name evidence="6" type="ORF">SAMN05216551_101445</name>
</gene>
<dbReference type="CDD" id="cd16917">
    <property type="entry name" value="HATPase_UhpB-NarQ-NarX-like"/>
    <property type="match status" value="1"/>
</dbReference>
<dbReference type="GO" id="GO:0016020">
    <property type="term" value="C:membrane"/>
    <property type="evidence" value="ECO:0007669"/>
    <property type="project" value="InterPro"/>
</dbReference>
<dbReference type="Gene3D" id="1.20.5.1930">
    <property type="match status" value="1"/>
</dbReference>
<keyword evidence="7" id="KW-1185">Reference proteome</keyword>
<dbReference type="Pfam" id="PF07730">
    <property type="entry name" value="HisKA_3"/>
    <property type="match status" value="1"/>
</dbReference>
<dbReference type="GO" id="GO:0000155">
    <property type="term" value="F:phosphorelay sensor kinase activity"/>
    <property type="evidence" value="ECO:0007669"/>
    <property type="project" value="InterPro"/>
</dbReference>
<dbReference type="InterPro" id="IPR003594">
    <property type="entry name" value="HATPase_dom"/>
</dbReference>
<dbReference type="InterPro" id="IPR011712">
    <property type="entry name" value="Sig_transdc_His_kin_sub3_dim/P"/>
</dbReference>
<dbReference type="Gene3D" id="3.30.565.10">
    <property type="entry name" value="Histidine kinase-like ATPase, C-terminal domain"/>
    <property type="match status" value="1"/>
</dbReference>
<dbReference type="AlphaFoldDB" id="A0A1H2PJL7"/>
<accession>A0A1H2PJL7</accession>
<protein>
    <submittedName>
        <fullName evidence="6">Histidine kinase-like ATPase domain-containing protein</fullName>
    </submittedName>
</protein>